<evidence type="ECO:0000313" key="3">
    <source>
        <dbReference type="Proteomes" id="UP000289734"/>
    </source>
</evidence>
<dbReference type="OrthoDB" id="1420694at2"/>
<reference evidence="3" key="1">
    <citation type="submission" date="2019-01" db="EMBL/GenBank/DDBJ databases">
        <title>Cytophagaceae bacterium strain CAR-16.</title>
        <authorList>
            <person name="Chen W.-M."/>
        </authorList>
    </citation>
    <scope>NUCLEOTIDE SEQUENCE [LARGE SCALE GENOMIC DNA]</scope>
    <source>
        <strain evidence="3">ICH-30</strain>
    </source>
</reference>
<keyword evidence="1" id="KW-1133">Transmembrane helix</keyword>
<accession>A0A4Q1KL69</accession>
<proteinExistence type="predicted"/>
<dbReference type="AlphaFoldDB" id="A0A4Q1KL69"/>
<evidence type="ECO:0000256" key="1">
    <source>
        <dbReference type="SAM" id="Phobius"/>
    </source>
</evidence>
<keyword evidence="1" id="KW-0812">Transmembrane</keyword>
<keyword evidence="3" id="KW-1185">Reference proteome</keyword>
<sequence length="445" mass="51690">MDKNTIIRILVEKLENEIRNSLKENLHKNPMAGTPLEGMFLLQIINEECENYRNFLSQSQDKINVTQNEIDIIISTASKNISRQVFDNMDDEDDDNDFQNFNFQDDDFEDDENENIENEKFIISSLFYKFCFSDEVAALFLNDDSHSEEIAQNIKNTTNLSDSASFLMFKAFLRRNNIQINQIDDDRFEYNNFEFDFNLTRRKIENSNNYFEILSNNIENVKNEDGIELAVANNFVIYIENNKPKILCSVINDPYINKYSIRRVQTNGISSSIGFITDNKISTICEKIKEIIPKKEIVKSVNSNPKLNEQFKNYKEGLMSLIGDKNPAKGSDDNKTISFYLGLANKNKAFDFYELVRTNNNGAYFRIHTMNGFSTIAETTSEVIYNDLSKTEWFDLIYKTSMKHFFKEEVKLFKSGYVKQKSGGCLGMIIGLSFILYFTFNILTE</sequence>
<evidence type="ECO:0000313" key="2">
    <source>
        <dbReference type="EMBL" id="RXR30671.1"/>
    </source>
</evidence>
<organism evidence="2 3">
    <name type="scientific">Flavobacterium piscinae</name>
    <dbReference type="NCBI Taxonomy" id="2506424"/>
    <lineage>
        <taxon>Bacteria</taxon>
        <taxon>Pseudomonadati</taxon>
        <taxon>Bacteroidota</taxon>
        <taxon>Flavobacteriia</taxon>
        <taxon>Flavobacteriales</taxon>
        <taxon>Flavobacteriaceae</taxon>
        <taxon>Flavobacterium</taxon>
    </lineage>
</organism>
<protein>
    <submittedName>
        <fullName evidence="2">Uncharacterized protein</fullName>
    </submittedName>
</protein>
<feature type="transmembrane region" description="Helical" evidence="1">
    <location>
        <begin position="423"/>
        <end position="443"/>
    </location>
</feature>
<name>A0A4Q1KL69_9FLAO</name>
<comment type="caution">
    <text evidence="2">The sequence shown here is derived from an EMBL/GenBank/DDBJ whole genome shotgun (WGS) entry which is preliminary data.</text>
</comment>
<dbReference type="EMBL" id="SBKQ01000011">
    <property type="protein sequence ID" value="RXR30671.1"/>
    <property type="molecule type" value="Genomic_DNA"/>
</dbReference>
<gene>
    <name evidence="2" type="ORF">EQG68_11475</name>
</gene>
<dbReference type="Proteomes" id="UP000289734">
    <property type="component" value="Unassembled WGS sequence"/>
</dbReference>
<keyword evidence="1" id="KW-0472">Membrane</keyword>
<dbReference type="RefSeq" id="WP_129465025.1">
    <property type="nucleotide sequence ID" value="NZ_SBKQ01000011.1"/>
</dbReference>